<proteinExistence type="predicted"/>
<name>A0A8J3BVW3_9ACTN</name>
<protein>
    <submittedName>
        <fullName evidence="2">Uncharacterized protein</fullName>
    </submittedName>
</protein>
<accession>A0A8J3BVW3</accession>
<feature type="transmembrane region" description="Helical" evidence="1">
    <location>
        <begin position="68"/>
        <end position="91"/>
    </location>
</feature>
<dbReference type="EMBL" id="BMMX01000001">
    <property type="protein sequence ID" value="GGK72105.1"/>
    <property type="molecule type" value="Genomic_DNA"/>
</dbReference>
<evidence type="ECO:0000313" key="2">
    <source>
        <dbReference type="EMBL" id="GGK72105.1"/>
    </source>
</evidence>
<comment type="caution">
    <text evidence="2">The sequence shown here is derived from an EMBL/GenBank/DDBJ whole genome shotgun (WGS) entry which is preliminary data.</text>
</comment>
<dbReference type="Proteomes" id="UP000656042">
    <property type="component" value="Unassembled WGS sequence"/>
</dbReference>
<feature type="transmembrane region" description="Helical" evidence="1">
    <location>
        <begin position="36"/>
        <end position="56"/>
    </location>
</feature>
<evidence type="ECO:0000313" key="3">
    <source>
        <dbReference type="Proteomes" id="UP000656042"/>
    </source>
</evidence>
<gene>
    <name evidence="2" type="ORF">GCM10012284_02400</name>
</gene>
<keyword evidence="1" id="KW-0812">Transmembrane</keyword>
<reference evidence="2" key="2">
    <citation type="submission" date="2020-09" db="EMBL/GenBank/DDBJ databases">
        <authorList>
            <person name="Sun Q."/>
            <person name="Zhou Y."/>
        </authorList>
    </citation>
    <scope>NUCLEOTIDE SEQUENCE</scope>
    <source>
        <strain evidence="2">CGMCC 4.7299</strain>
    </source>
</reference>
<keyword evidence="3" id="KW-1185">Reference proteome</keyword>
<reference evidence="2" key="1">
    <citation type="journal article" date="2014" name="Int. J. Syst. Evol. Microbiol.">
        <title>Complete genome sequence of Corynebacterium casei LMG S-19264T (=DSM 44701T), isolated from a smear-ripened cheese.</title>
        <authorList>
            <consortium name="US DOE Joint Genome Institute (JGI-PGF)"/>
            <person name="Walter F."/>
            <person name="Albersmeier A."/>
            <person name="Kalinowski J."/>
            <person name="Ruckert C."/>
        </authorList>
    </citation>
    <scope>NUCLEOTIDE SEQUENCE</scope>
    <source>
        <strain evidence="2">CGMCC 4.7299</strain>
    </source>
</reference>
<evidence type="ECO:0000256" key="1">
    <source>
        <dbReference type="SAM" id="Phobius"/>
    </source>
</evidence>
<organism evidence="2 3">
    <name type="scientific">Mangrovihabitans endophyticus</name>
    <dbReference type="NCBI Taxonomy" id="1751298"/>
    <lineage>
        <taxon>Bacteria</taxon>
        <taxon>Bacillati</taxon>
        <taxon>Actinomycetota</taxon>
        <taxon>Actinomycetes</taxon>
        <taxon>Micromonosporales</taxon>
        <taxon>Micromonosporaceae</taxon>
        <taxon>Mangrovihabitans</taxon>
    </lineage>
</organism>
<sequence>MFTLDALHTVVNHLPVSTSPGPPDAVNWMDGQYRPIVFVTIIIAIMMLGGALKHLGRATVPLGEMLRWALSALAVAILLVGALALLAVALATTVGSE</sequence>
<keyword evidence="1" id="KW-1133">Transmembrane helix</keyword>
<keyword evidence="1" id="KW-0472">Membrane</keyword>
<dbReference type="AlphaFoldDB" id="A0A8J3BVW3"/>